<evidence type="ECO:0000256" key="1">
    <source>
        <dbReference type="ARBA" id="ARBA00000077"/>
    </source>
</evidence>
<dbReference type="SUPFAM" id="SSF53098">
    <property type="entry name" value="Ribonuclease H-like"/>
    <property type="match status" value="1"/>
</dbReference>
<keyword evidence="11" id="KW-0460">Magnesium</keyword>
<gene>
    <name evidence="13" type="primary">rnhA_31</name>
    <name evidence="13" type="ORF">SDC9_146100</name>
</gene>
<dbReference type="InterPro" id="IPR002156">
    <property type="entry name" value="RNaseH_domain"/>
</dbReference>
<name>A0A645EAS3_9ZZZZ</name>
<dbReference type="AlphaFoldDB" id="A0A645EAS3"/>
<evidence type="ECO:0000256" key="5">
    <source>
        <dbReference type="ARBA" id="ARBA00011245"/>
    </source>
</evidence>
<evidence type="ECO:0000256" key="10">
    <source>
        <dbReference type="ARBA" id="ARBA00022801"/>
    </source>
</evidence>
<keyword evidence="7" id="KW-0540">Nuclease</keyword>
<evidence type="ECO:0000256" key="2">
    <source>
        <dbReference type="ARBA" id="ARBA00001946"/>
    </source>
</evidence>
<keyword evidence="10 13" id="KW-0378">Hydrolase</keyword>
<dbReference type="GO" id="GO:0003676">
    <property type="term" value="F:nucleic acid binding"/>
    <property type="evidence" value="ECO:0007669"/>
    <property type="project" value="InterPro"/>
</dbReference>
<feature type="domain" description="RNase H type-1" evidence="12">
    <location>
        <begin position="1"/>
        <end position="142"/>
    </location>
</feature>
<keyword evidence="9" id="KW-0255">Endonuclease</keyword>
<comment type="similarity">
    <text evidence="4">Belongs to the RNase H family.</text>
</comment>
<dbReference type="FunFam" id="3.30.420.10:FF:000089">
    <property type="entry name" value="Ribonuclease H"/>
    <property type="match status" value="1"/>
</dbReference>
<dbReference type="GO" id="GO:0046872">
    <property type="term" value="F:metal ion binding"/>
    <property type="evidence" value="ECO:0007669"/>
    <property type="project" value="UniProtKB-KW"/>
</dbReference>
<dbReference type="InterPro" id="IPR022892">
    <property type="entry name" value="RNaseHI"/>
</dbReference>
<evidence type="ECO:0000313" key="13">
    <source>
        <dbReference type="EMBL" id="MPM98910.1"/>
    </source>
</evidence>
<evidence type="ECO:0000256" key="9">
    <source>
        <dbReference type="ARBA" id="ARBA00022759"/>
    </source>
</evidence>
<dbReference type="Gene3D" id="3.30.420.10">
    <property type="entry name" value="Ribonuclease H-like superfamily/Ribonuclease H"/>
    <property type="match status" value="1"/>
</dbReference>
<dbReference type="HAMAP" id="MF_00042">
    <property type="entry name" value="RNase_H"/>
    <property type="match status" value="1"/>
</dbReference>
<keyword evidence="8" id="KW-0479">Metal-binding</keyword>
<organism evidence="13">
    <name type="scientific">bioreactor metagenome</name>
    <dbReference type="NCBI Taxonomy" id="1076179"/>
    <lineage>
        <taxon>unclassified sequences</taxon>
        <taxon>metagenomes</taxon>
        <taxon>ecological metagenomes</taxon>
    </lineage>
</organism>
<dbReference type="InterPro" id="IPR012337">
    <property type="entry name" value="RNaseH-like_sf"/>
</dbReference>
<dbReference type="NCBIfam" id="NF001236">
    <property type="entry name" value="PRK00203.1"/>
    <property type="match status" value="1"/>
</dbReference>
<dbReference type="EMBL" id="VSSQ01045032">
    <property type="protein sequence ID" value="MPM98910.1"/>
    <property type="molecule type" value="Genomic_DNA"/>
</dbReference>
<dbReference type="Pfam" id="PF00075">
    <property type="entry name" value="RNase_H"/>
    <property type="match status" value="1"/>
</dbReference>
<evidence type="ECO:0000259" key="12">
    <source>
        <dbReference type="PROSITE" id="PS50879"/>
    </source>
</evidence>
<accession>A0A645EAS3</accession>
<evidence type="ECO:0000256" key="11">
    <source>
        <dbReference type="ARBA" id="ARBA00022842"/>
    </source>
</evidence>
<evidence type="ECO:0000256" key="6">
    <source>
        <dbReference type="ARBA" id="ARBA00012180"/>
    </source>
</evidence>
<evidence type="ECO:0000256" key="4">
    <source>
        <dbReference type="ARBA" id="ARBA00005300"/>
    </source>
</evidence>
<dbReference type="GO" id="GO:0043137">
    <property type="term" value="P:DNA replication, removal of RNA primer"/>
    <property type="evidence" value="ECO:0007669"/>
    <property type="project" value="TreeGrafter"/>
</dbReference>
<dbReference type="EC" id="3.1.26.4" evidence="6"/>
<protein>
    <recommendedName>
        <fullName evidence="6">ribonuclease H</fullName>
        <ecNumber evidence="6">3.1.26.4</ecNumber>
    </recommendedName>
</protein>
<dbReference type="InterPro" id="IPR050092">
    <property type="entry name" value="RNase_H"/>
</dbReference>
<evidence type="ECO:0000256" key="7">
    <source>
        <dbReference type="ARBA" id="ARBA00022722"/>
    </source>
</evidence>
<dbReference type="PROSITE" id="PS50879">
    <property type="entry name" value="RNASE_H_1"/>
    <property type="match status" value="1"/>
</dbReference>
<dbReference type="CDD" id="cd09278">
    <property type="entry name" value="RNase_HI_prokaryote_like"/>
    <property type="match status" value="1"/>
</dbReference>
<dbReference type="PANTHER" id="PTHR10642:SF26">
    <property type="entry name" value="RIBONUCLEASE H1"/>
    <property type="match status" value="1"/>
</dbReference>
<evidence type="ECO:0000256" key="8">
    <source>
        <dbReference type="ARBA" id="ARBA00022723"/>
    </source>
</evidence>
<comment type="catalytic activity">
    <reaction evidence="1">
        <text>Endonucleolytic cleavage to 5'-phosphomonoester.</text>
        <dbReference type="EC" id="3.1.26.4"/>
    </reaction>
</comment>
<reference evidence="13" key="1">
    <citation type="submission" date="2019-08" db="EMBL/GenBank/DDBJ databases">
        <authorList>
            <person name="Kucharzyk K."/>
            <person name="Murdoch R.W."/>
            <person name="Higgins S."/>
            <person name="Loffler F."/>
        </authorList>
    </citation>
    <scope>NUCLEOTIDE SEQUENCE</scope>
</reference>
<dbReference type="PANTHER" id="PTHR10642">
    <property type="entry name" value="RIBONUCLEASE H1"/>
    <property type="match status" value="1"/>
</dbReference>
<dbReference type="InterPro" id="IPR036397">
    <property type="entry name" value="RNaseH_sf"/>
</dbReference>
<comment type="cofactor">
    <cofactor evidence="2">
        <name>Mg(2+)</name>
        <dbReference type="ChEBI" id="CHEBI:18420"/>
    </cofactor>
</comment>
<dbReference type="GO" id="GO:0004523">
    <property type="term" value="F:RNA-DNA hybrid ribonuclease activity"/>
    <property type="evidence" value="ECO:0007669"/>
    <property type="project" value="UniProtKB-EC"/>
</dbReference>
<sequence>MTDSIVIYTDGGCDPNPGPGGWAALIFQDGQKTELMGADPDTTNNRMELTAAIRALRSLKAPSTVTLYTDSQYLQKGIDEWMSGWLARNWKASTGKPVLNQDLWKELLEVLKPHKVRWQWVKGHAGNVHNNRVDALVHQARHTLK</sequence>
<proteinExistence type="inferred from homology"/>
<comment type="function">
    <text evidence="3">Endonuclease that specifically degrades the RNA of RNA-DNA hybrids.</text>
</comment>
<comment type="caution">
    <text evidence="13">The sequence shown here is derived from an EMBL/GenBank/DDBJ whole genome shotgun (WGS) entry which is preliminary data.</text>
</comment>
<evidence type="ECO:0000256" key="3">
    <source>
        <dbReference type="ARBA" id="ARBA00004065"/>
    </source>
</evidence>
<comment type="subunit">
    <text evidence="5">Monomer.</text>
</comment>